<sequence length="434" mass="48234">MSHAYPHLFEGHISFPFITLDILSVDSTAPRRRSASLYRRTEGIPVISRPNSSHAPTSAGNELRSQVDTMRTAFPLSWNIAGRLLDVPLALQKHITVSKTIDVYEFMKRLGSEAELPEPCIGHTAELHRREQIVTAICHTLLSFMGFNLASHHKTSTNKLELSQDATKRSRYLSYSIEPLEFDFALEVLDPGPDHLHPSVMASIGWKRGSVDVETAAKQYVTSTLSLGNYVDESTTFPAQIDRLVDTGFKSMAVFVKFVQLMQEHLLEPLWKNIRIWALPILFQKALEEAEANLRKAELERTEPGTSFVEETNADWWLEEHNGHSLFPADYVEKMAPAPASRILPPPHVPPTRGRSVPPAPSEKKEYKPFMAATQTPTPLRLPERVPTPSGFSRTWARLGRRASLESTMAHSAASGVGFGAGAAIGGVLVRAIF</sequence>
<reference evidence="2" key="1">
    <citation type="submission" date="2023-06" db="EMBL/GenBank/DDBJ databases">
        <authorList>
            <consortium name="Lawrence Berkeley National Laboratory"/>
            <person name="Ahrendt S."/>
            <person name="Sahu N."/>
            <person name="Indic B."/>
            <person name="Wong-Bajracharya J."/>
            <person name="Merenyi Z."/>
            <person name="Ke H.-M."/>
            <person name="Monk M."/>
            <person name="Kocsube S."/>
            <person name="Drula E."/>
            <person name="Lipzen A."/>
            <person name="Balint B."/>
            <person name="Henrissat B."/>
            <person name="Andreopoulos B."/>
            <person name="Martin F.M."/>
            <person name="Harder C.B."/>
            <person name="Rigling D."/>
            <person name="Ford K.L."/>
            <person name="Foster G.D."/>
            <person name="Pangilinan J."/>
            <person name="Papanicolaou A."/>
            <person name="Barry K."/>
            <person name="LaButti K."/>
            <person name="Viragh M."/>
            <person name="Koriabine M."/>
            <person name="Yan M."/>
            <person name="Riley R."/>
            <person name="Champramary S."/>
            <person name="Plett K.L."/>
            <person name="Tsai I.J."/>
            <person name="Slot J."/>
            <person name="Sipos G."/>
            <person name="Plett J."/>
            <person name="Nagy L.G."/>
            <person name="Grigoriev I.V."/>
        </authorList>
    </citation>
    <scope>NUCLEOTIDE SEQUENCE</scope>
    <source>
        <strain evidence="2">FPL87.14</strain>
    </source>
</reference>
<keyword evidence="3" id="KW-1185">Reference proteome</keyword>
<accession>A0AA39JBX9</accession>
<organism evidence="2 3">
    <name type="scientific">Armillaria borealis</name>
    <dbReference type="NCBI Taxonomy" id="47425"/>
    <lineage>
        <taxon>Eukaryota</taxon>
        <taxon>Fungi</taxon>
        <taxon>Dikarya</taxon>
        <taxon>Basidiomycota</taxon>
        <taxon>Agaricomycotina</taxon>
        <taxon>Agaricomycetes</taxon>
        <taxon>Agaricomycetidae</taxon>
        <taxon>Agaricales</taxon>
        <taxon>Marasmiineae</taxon>
        <taxon>Physalacriaceae</taxon>
        <taxon>Armillaria</taxon>
    </lineage>
</organism>
<evidence type="ECO:0000313" key="3">
    <source>
        <dbReference type="Proteomes" id="UP001175226"/>
    </source>
</evidence>
<proteinExistence type="predicted"/>
<dbReference type="Proteomes" id="UP001175226">
    <property type="component" value="Unassembled WGS sequence"/>
</dbReference>
<name>A0AA39JBX9_9AGAR</name>
<dbReference type="AlphaFoldDB" id="A0AA39JBX9"/>
<evidence type="ECO:0000313" key="2">
    <source>
        <dbReference type="EMBL" id="KAK0439170.1"/>
    </source>
</evidence>
<dbReference type="EMBL" id="JAUEPT010000039">
    <property type="protein sequence ID" value="KAK0439170.1"/>
    <property type="molecule type" value="Genomic_DNA"/>
</dbReference>
<comment type="caution">
    <text evidence="2">The sequence shown here is derived from an EMBL/GenBank/DDBJ whole genome shotgun (WGS) entry which is preliminary data.</text>
</comment>
<protein>
    <submittedName>
        <fullName evidence="2">Uncharacterized protein</fullName>
    </submittedName>
</protein>
<gene>
    <name evidence="2" type="ORF">EV421DRAFT_1906177</name>
</gene>
<feature type="region of interest" description="Disordered" evidence="1">
    <location>
        <begin position="342"/>
        <end position="366"/>
    </location>
</feature>
<evidence type="ECO:0000256" key="1">
    <source>
        <dbReference type="SAM" id="MobiDB-lite"/>
    </source>
</evidence>